<keyword evidence="3" id="KW-1185">Reference proteome</keyword>
<dbReference type="Proteomes" id="UP001139485">
    <property type="component" value="Unassembled WGS sequence"/>
</dbReference>
<keyword evidence="1" id="KW-0812">Transmembrane</keyword>
<sequence length="132" mass="14018">MEPVKDTDPTIGKLVADASRDLSLLVKQEIELAKSELKISAKFGGMGVAMFAAAAFLACLFLVLLSITIALFINWDGHGLPLMWSFLIVVGAYALIIGGLVLAGIRSVKKVRAPERAIAQGKEIPQALKGKA</sequence>
<gene>
    <name evidence="2" type="ORF">M8330_10445</name>
</gene>
<evidence type="ECO:0000313" key="3">
    <source>
        <dbReference type="Proteomes" id="UP001139485"/>
    </source>
</evidence>
<comment type="caution">
    <text evidence="2">The sequence shown here is derived from an EMBL/GenBank/DDBJ whole genome shotgun (WGS) entry which is preliminary data.</text>
</comment>
<protein>
    <submittedName>
        <fullName evidence="2">Phage holin family protein</fullName>
    </submittedName>
</protein>
<evidence type="ECO:0000256" key="1">
    <source>
        <dbReference type="SAM" id="Phobius"/>
    </source>
</evidence>
<keyword evidence="1" id="KW-1133">Transmembrane helix</keyword>
<dbReference type="Pfam" id="PF07332">
    <property type="entry name" value="Phage_holin_3_6"/>
    <property type="match status" value="1"/>
</dbReference>
<dbReference type="EMBL" id="JAMOIL010000011">
    <property type="protein sequence ID" value="MCM0620709.1"/>
    <property type="molecule type" value="Genomic_DNA"/>
</dbReference>
<evidence type="ECO:0000313" key="2">
    <source>
        <dbReference type="EMBL" id="MCM0620709.1"/>
    </source>
</evidence>
<dbReference type="RefSeq" id="WP_250057164.1">
    <property type="nucleotide sequence ID" value="NZ_JAMJPH010000035.1"/>
</dbReference>
<proteinExistence type="predicted"/>
<reference evidence="2" key="1">
    <citation type="submission" date="2022-05" db="EMBL/GenBank/DDBJ databases">
        <authorList>
            <person name="Tuo L."/>
        </authorList>
    </citation>
    <scope>NUCLEOTIDE SEQUENCE</scope>
    <source>
        <strain evidence="2">BSK12Z-4</strain>
    </source>
</reference>
<accession>A0A9X2IFQ4</accession>
<feature type="transmembrane region" description="Helical" evidence="1">
    <location>
        <begin position="48"/>
        <end position="75"/>
    </location>
</feature>
<name>A0A9X2IFQ4_9ACTN</name>
<feature type="transmembrane region" description="Helical" evidence="1">
    <location>
        <begin position="81"/>
        <end position="105"/>
    </location>
</feature>
<dbReference type="InterPro" id="IPR009937">
    <property type="entry name" value="Phage_holin_3_6"/>
</dbReference>
<dbReference type="AlphaFoldDB" id="A0A9X2IFQ4"/>
<keyword evidence="1" id="KW-0472">Membrane</keyword>
<organism evidence="2 3">
    <name type="scientific">Nocardioides bruguierae</name>
    <dbReference type="NCBI Taxonomy" id="2945102"/>
    <lineage>
        <taxon>Bacteria</taxon>
        <taxon>Bacillati</taxon>
        <taxon>Actinomycetota</taxon>
        <taxon>Actinomycetes</taxon>
        <taxon>Propionibacteriales</taxon>
        <taxon>Nocardioidaceae</taxon>
        <taxon>Nocardioides</taxon>
    </lineage>
</organism>